<protein>
    <submittedName>
        <fullName evidence="2">Uncharacterized protein</fullName>
    </submittedName>
</protein>
<dbReference type="OrthoDB" id="10039395at2759"/>
<proteinExistence type="predicted"/>
<comment type="caution">
    <text evidence="2">The sequence shown here is derived from an EMBL/GenBank/DDBJ whole genome shotgun (WGS) entry which is preliminary data.</text>
</comment>
<dbReference type="EMBL" id="JAAKFY010000021">
    <property type="protein sequence ID" value="KAF3839916.1"/>
    <property type="molecule type" value="Genomic_DNA"/>
</dbReference>
<keyword evidence="3" id="KW-1185">Reference proteome</keyword>
<dbReference type="Proteomes" id="UP000518266">
    <property type="component" value="Unassembled WGS sequence"/>
</dbReference>
<keyword evidence="1" id="KW-0732">Signal</keyword>
<accession>A0A7J5XS03</accession>
<reference evidence="2 3" key="1">
    <citation type="submission" date="2020-03" db="EMBL/GenBank/DDBJ databases">
        <title>Dissostichus mawsoni Genome sequencing and assembly.</title>
        <authorList>
            <person name="Park H."/>
        </authorList>
    </citation>
    <scope>NUCLEOTIDE SEQUENCE [LARGE SCALE GENOMIC DNA]</scope>
    <source>
        <strain evidence="2">DM0001</strain>
        <tissue evidence="2">Muscle</tissue>
    </source>
</reference>
<feature type="chain" id="PRO_5029754030" evidence="1">
    <location>
        <begin position="18"/>
        <end position="67"/>
    </location>
</feature>
<gene>
    <name evidence="2" type="ORF">F7725_018633</name>
</gene>
<evidence type="ECO:0000256" key="1">
    <source>
        <dbReference type="SAM" id="SignalP"/>
    </source>
</evidence>
<feature type="signal peptide" evidence="1">
    <location>
        <begin position="1"/>
        <end position="17"/>
    </location>
</feature>
<sequence length="67" mass="7634">MSGGVLFLNVFVLYKLTFLLKRKTDISLSQPLTREESGYYANFSRVSSNQVKRNASSKTQENETLLN</sequence>
<evidence type="ECO:0000313" key="2">
    <source>
        <dbReference type="EMBL" id="KAF3839916.1"/>
    </source>
</evidence>
<name>A0A7J5XS03_DISMA</name>
<evidence type="ECO:0000313" key="3">
    <source>
        <dbReference type="Proteomes" id="UP000518266"/>
    </source>
</evidence>
<organism evidence="2 3">
    <name type="scientific">Dissostichus mawsoni</name>
    <name type="common">Antarctic cod</name>
    <dbReference type="NCBI Taxonomy" id="36200"/>
    <lineage>
        <taxon>Eukaryota</taxon>
        <taxon>Metazoa</taxon>
        <taxon>Chordata</taxon>
        <taxon>Craniata</taxon>
        <taxon>Vertebrata</taxon>
        <taxon>Euteleostomi</taxon>
        <taxon>Actinopterygii</taxon>
        <taxon>Neopterygii</taxon>
        <taxon>Teleostei</taxon>
        <taxon>Neoteleostei</taxon>
        <taxon>Acanthomorphata</taxon>
        <taxon>Eupercaria</taxon>
        <taxon>Perciformes</taxon>
        <taxon>Notothenioidei</taxon>
        <taxon>Nototheniidae</taxon>
        <taxon>Dissostichus</taxon>
    </lineage>
</organism>
<dbReference type="AlphaFoldDB" id="A0A7J5XS03"/>